<feature type="region of interest" description="Disordered" evidence="5">
    <location>
        <begin position="324"/>
        <end position="351"/>
    </location>
</feature>
<feature type="coiled-coil region" evidence="4">
    <location>
        <begin position="100"/>
        <end position="169"/>
    </location>
</feature>
<evidence type="ECO:0000256" key="4">
    <source>
        <dbReference type="SAM" id="Coils"/>
    </source>
</evidence>
<feature type="region of interest" description="Disordered" evidence="5">
    <location>
        <begin position="733"/>
        <end position="762"/>
    </location>
</feature>
<evidence type="ECO:0000256" key="3">
    <source>
        <dbReference type="ARBA" id="ARBA00023180"/>
    </source>
</evidence>
<dbReference type="Gene3D" id="2.60.40.10">
    <property type="entry name" value="Immunoglobulins"/>
    <property type="match status" value="1"/>
</dbReference>
<feature type="compositionally biased region" description="Polar residues" evidence="5">
    <location>
        <begin position="811"/>
        <end position="820"/>
    </location>
</feature>
<sequence>MAEGEEEVNYASVVFKAGNNPPPAAKRGEDTVYGEVKVQNETKNKDSAGHRCFQHLACCLGILCVILLGGIIGVCVYLAPLIQKSDPIQLKEVSTLRANNTKLSLENANMKRDNKNLTDQLGNLTQAYTVSESNVKNLSAGVEELKTRNQELETKTNNLTQQIQDMTTNWNELNVSRAQWSIDSYCLGNTVTSELSEDNAKQTAEILNLTSRIQELETWKNLTVRWDNLTQAFTVLESNVKNLNKLNQELETKKNNLTQQKLNMETNWNELNISQAQWSIDSYCLGNTDDKCQPCQFGWFLSQPSCYAINDPPSPEEITEEADYVNAPEGPADKKATRPEDTKKEAAGTVDTKASPPGLRCFLPIAVCWIILIAIMGLRIYFTSELSEDNAKQTAEILNLTSRIQELETRENLTVSCDNLTQAYTVSESNVKDLNAEIKTLTTQKDGLTKQIQEMETNWNELNVSRAQWSINEYCKLGEVKQCRPCEKNWRYREPSCYTFNDVGPTERLTWEEAREYCRALNADLAAAHNLTEKRTPDTVDTFTTLSSAVSNISTLSSNNKHNITDVSASNTTLNTPTHSAPATQAAALSFVEMKPLNTRGCVGERVTFTCSDWNTVFGAKSNDKYFCRSPCTEDKHIIIKAAPGRTTKRNRMEILNTANDLFVTFTNLKKSDANTYYCGVERNGPDPLIKVNLKVTDGSIPYLIIGVILIITILMVLLKFMSKKMMKQRKVVSTAVMPQEDAREEAEYDEIRHEEATGPDSLYANNSFLQDIGSAAAGCETNSRGACAESRDNVLYSVAQLPKDQIKPKGQSQRNQSESAENDSFYDLVQLPQAP</sequence>
<dbReference type="InterPro" id="IPR052309">
    <property type="entry name" value="C-type_Lectin_Domain_Fam1"/>
</dbReference>
<dbReference type="InterPro" id="IPR016186">
    <property type="entry name" value="C-type_lectin-like/link_sf"/>
</dbReference>
<feature type="region of interest" description="Disordered" evidence="5">
    <location>
        <begin position="802"/>
        <end position="836"/>
    </location>
</feature>
<keyword evidence="2" id="KW-1015">Disulfide bond</keyword>
<keyword evidence="3" id="KW-0325">Glycoprotein</keyword>
<reference evidence="8" key="1">
    <citation type="submission" date="2023-04" db="EMBL/GenBank/DDBJ databases">
        <title>Chromosome-level genome of Chaenocephalus aceratus.</title>
        <authorList>
            <person name="Park H."/>
        </authorList>
    </citation>
    <scope>NUCLEOTIDE SEQUENCE</scope>
    <source>
        <strain evidence="8">DE</strain>
        <tissue evidence="8">Muscle</tissue>
    </source>
</reference>
<keyword evidence="6" id="KW-0812">Transmembrane</keyword>
<name>A0AAD9FEI2_DISEL</name>
<feature type="coiled-coil region" evidence="4">
    <location>
        <begin position="233"/>
        <end position="267"/>
    </location>
</feature>
<evidence type="ECO:0000256" key="2">
    <source>
        <dbReference type="ARBA" id="ARBA00023157"/>
    </source>
</evidence>
<keyword evidence="6" id="KW-1133">Transmembrane helix</keyword>
<keyword evidence="4" id="KW-0175">Coiled coil</keyword>
<dbReference type="Proteomes" id="UP001228049">
    <property type="component" value="Unassembled WGS sequence"/>
</dbReference>
<dbReference type="EMBL" id="JASDAP010000010">
    <property type="protein sequence ID" value="KAK1895775.1"/>
    <property type="molecule type" value="Genomic_DNA"/>
</dbReference>
<dbReference type="GO" id="GO:0030246">
    <property type="term" value="F:carbohydrate binding"/>
    <property type="evidence" value="ECO:0007669"/>
    <property type="project" value="UniProtKB-KW"/>
</dbReference>
<comment type="caution">
    <text evidence="8">The sequence shown here is derived from an EMBL/GenBank/DDBJ whole genome shotgun (WGS) entry which is preliminary data.</text>
</comment>
<dbReference type="InterPro" id="IPR036179">
    <property type="entry name" value="Ig-like_dom_sf"/>
</dbReference>
<evidence type="ECO:0000256" key="1">
    <source>
        <dbReference type="ARBA" id="ARBA00022734"/>
    </source>
</evidence>
<dbReference type="Gene3D" id="3.10.100.10">
    <property type="entry name" value="Mannose-Binding Protein A, subunit A"/>
    <property type="match status" value="1"/>
</dbReference>
<evidence type="ECO:0000313" key="8">
    <source>
        <dbReference type="EMBL" id="KAK1895775.1"/>
    </source>
</evidence>
<accession>A0AAD9FEI2</accession>
<feature type="domain" description="Immunoglobulin V-set" evidence="7">
    <location>
        <begin position="599"/>
        <end position="685"/>
    </location>
</feature>
<dbReference type="SUPFAM" id="SSF56436">
    <property type="entry name" value="C-type lectin-like"/>
    <property type="match status" value="1"/>
</dbReference>
<organism evidence="8 9">
    <name type="scientific">Dissostichus eleginoides</name>
    <name type="common">Patagonian toothfish</name>
    <name type="synonym">Dissostichus amissus</name>
    <dbReference type="NCBI Taxonomy" id="100907"/>
    <lineage>
        <taxon>Eukaryota</taxon>
        <taxon>Metazoa</taxon>
        <taxon>Chordata</taxon>
        <taxon>Craniata</taxon>
        <taxon>Vertebrata</taxon>
        <taxon>Euteleostomi</taxon>
        <taxon>Actinopterygii</taxon>
        <taxon>Neopterygii</taxon>
        <taxon>Teleostei</taxon>
        <taxon>Neoteleostei</taxon>
        <taxon>Acanthomorphata</taxon>
        <taxon>Eupercaria</taxon>
        <taxon>Perciformes</taxon>
        <taxon>Notothenioidei</taxon>
        <taxon>Nototheniidae</taxon>
        <taxon>Dissostichus</taxon>
    </lineage>
</organism>
<feature type="transmembrane region" description="Helical" evidence="6">
    <location>
        <begin position="701"/>
        <end position="721"/>
    </location>
</feature>
<feature type="compositionally biased region" description="Basic and acidic residues" evidence="5">
    <location>
        <begin position="331"/>
        <end position="346"/>
    </location>
</feature>
<gene>
    <name evidence="8" type="ORF">KUDE01_021226</name>
</gene>
<evidence type="ECO:0000256" key="5">
    <source>
        <dbReference type="SAM" id="MobiDB-lite"/>
    </source>
</evidence>
<keyword evidence="1" id="KW-0430">Lectin</keyword>
<protein>
    <submittedName>
        <fullName evidence="8">CMRF35-like molecule 5</fullName>
    </submittedName>
</protein>
<dbReference type="Pfam" id="PF07686">
    <property type="entry name" value="V-set"/>
    <property type="match status" value="1"/>
</dbReference>
<dbReference type="PANTHER" id="PTHR46490">
    <property type="entry name" value="C-TYPE LECTIN DOMAIN FAMILY 12 MEMBER A-RELATED"/>
    <property type="match status" value="1"/>
</dbReference>
<dbReference type="AlphaFoldDB" id="A0AAD9FEI2"/>
<evidence type="ECO:0000256" key="6">
    <source>
        <dbReference type="SAM" id="Phobius"/>
    </source>
</evidence>
<keyword evidence="9" id="KW-1185">Reference proteome</keyword>
<keyword evidence="6" id="KW-0472">Membrane</keyword>
<evidence type="ECO:0000313" key="9">
    <source>
        <dbReference type="Proteomes" id="UP001228049"/>
    </source>
</evidence>
<proteinExistence type="predicted"/>
<dbReference type="InterPro" id="IPR016187">
    <property type="entry name" value="CTDL_fold"/>
</dbReference>
<dbReference type="SUPFAM" id="SSF48726">
    <property type="entry name" value="Immunoglobulin"/>
    <property type="match status" value="1"/>
</dbReference>
<evidence type="ECO:0000259" key="7">
    <source>
        <dbReference type="Pfam" id="PF07686"/>
    </source>
</evidence>
<dbReference type="InterPro" id="IPR013106">
    <property type="entry name" value="Ig_V-set"/>
</dbReference>
<dbReference type="InterPro" id="IPR013783">
    <property type="entry name" value="Ig-like_fold"/>
</dbReference>
<dbReference type="PANTHER" id="PTHR46490:SF6">
    <property type="entry name" value="ASIALOGLYCOPROTEIN RECEPTOR 1-LIKE-RELATED"/>
    <property type="match status" value="1"/>
</dbReference>
<feature type="transmembrane region" description="Helical" evidence="6">
    <location>
        <begin position="53"/>
        <end position="79"/>
    </location>
</feature>
<feature type="coiled-coil region" evidence="4">
    <location>
        <begin position="390"/>
        <end position="458"/>
    </location>
</feature>